<feature type="region of interest" description="Disordered" evidence="1">
    <location>
        <begin position="220"/>
        <end position="254"/>
    </location>
</feature>
<feature type="transmembrane region" description="Helical" evidence="2">
    <location>
        <begin position="12"/>
        <end position="32"/>
    </location>
</feature>
<dbReference type="InterPro" id="IPR003033">
    <property type="entry name" value="SCP2_sterol-bd_dom"/>
</dbReference>
<sequence>MQDQNFSQEYPPFSPVLLAGIALSPLPIRFFAPIAKYMLGRVIKLYPDVFKRLEPLGHCRFAVRPSDLPCCFLLELDHGKAQLSLFSRLDDLPVSDATISGPISSLVLLLEGKVDGDALFFSRELAVSGDTEAVLTLRNAIDSADISLEEIWLGETGFLRPITGRALSGFAGLYEKANRDLSLIKNALISPVTRQHQLLEDDLDRQQEQLDKMEKEVRKIRAQNARAQNARTPNARAVRETPVAENPVAENEED</sequence>
<proteinExistence type="predicted"/>
<comment type="caution">
    <text evidence="4">The sequence shown here is derived from an EMBL/GenBank/DDBJ whole genome shotgun (WGS) entry which is preliminary data.</text>
</comment>
<keyword evidence="5" id="KW-1185">Reference proteome</keyword>
<feature type="compositionally biased region" description="Low complexity" evidence="1">
    <location>
        <begin position="222"/>
        <end position="236"/>
    </location>
</feature>
<evidence type="ECO:0000313" key="5">
    <source>
        <dbReference type="Proteomes" id="UP001069802"/>
    </source>
</evidence>
<keyword evidence="2" id="KW-0472">Membrane</keyword>
<name>A0ABT4LHU7_9PROT</name>
<keyword evidence="2" id="KW-0812">Transmembrane</keyword>
<reference evidence="4" key="1">
    <citation type="submission" date="2022-12" db="EMBL/GenBank/DDBJ databases">
        <title>Bacterial isolates from different developmental stages of Nematostella vectensis.</title>
        <authorList>
            <person name="Fraune S."/>
        </authorList>
    </citation>
    <scope>NUCLEOTIDE SEQUENCE</scope>
    <source>
        <strain evidence="4">G21630-S1</strain>
    </source>
</reference>
<gene>
    <name evidence="4" type="ORF">O4H49_07805</name>
</gene>
<dbReference type="RefSeq" id="WP_269422863.1">
    <property type="nucleotide sequence ID" value="NZ_JAPWGY010000002.1"/>
</dbReference>
<evidence type="ECO:0000313" key="4">
    <source>
        <dbReference type="EMBL" id="MCZ4280679.1"/>
    </source>
</evidence>
<feature type="domain" description="SCP2" evidence="3">
    <location>
        <begin position="49"/>
        <end position="141"/>
    </location>
</feature>
<evidence type="ECO:0000256" key="1">
    <source>
        <dbReference type="SAM" id="MobiDB-lite"/>
    </source>
</evidence>
<dbReference type="EMBL" id="JAPWGY010000002">
    <property type="protein sequence ID" value="MCZ4280679.1"/>
    <property type="molecule type" value="Genomic_DNA"/>
</dbReference>
<protein>
    <submittedName>
        <fullName evidence="4">SCP2 sterol-binding domain-containing protein</fullName>
    </submittedName>
</protein>
<dbReference type="InterPro" id="IPR036527">
    <property type="entry name" value="SCP2_sterol-bd_dom_sf"/>
</dbReference>
<evidence type="ECO:0000259" key="3">
    <source>
        <dbReference type="Pfam" id="PF02036"/>
    </source>
</evidence>
<evidence type="ECO:0000256" key="2">
    <source>
        <dbReference type="SAM" id="Phobius"/>
    </source>
</evidence>
<dbReference type="SUPFAM" id="SSF55718">
    <property type="entry name" value="SCP-like"/>
    <property type="match status" value="1"/>
</dbReference>
<dbReference type="Pfam" id="PF02036">
    <property type="entry name" value="SCP2"/>
    <property type="match status" value="1"/>
</dbReference>
<dbReference type="Proteomes" id="UP001069802">
    <property type="component" value="Unassembled WGS sequence"/>
</dbReference>
<accession>A0ABT4LHU7</accession>
<keyword evidence="2" id="KW-1133">Transmembrane helix</keyword>
<organism evidence="4 5">
    <name type="scientific">Kiloniella laminariae</name>
    <dbReference type="NCBI Taxonomy" id="454162"/>
    <lineage>
        <taxon>Bacteria</taxon>
        <taxon>Pseudomonadati</taxon>
        <taxon>Pseudomonadota</taxon>
        <taxon>Alphaproteobacteria</taxon>
        <taxon>Rhodospirillales</taxon>
        <taxon>Kiloniellaceae</taxon>
        <taxon>Kiloniella</taxon>
    </lineage>
</organism>